<evidence type="ECO:0000313" key="3">
    <source>
        <dbReference type="EMBL" id="KDN83774.1"/>
    </source>
</evidence>
<dbReference type="InterPro" id="IPR026367">
    <property type="entry name" value="FxsC_C"/>
</dbReference>
<dbReference type="GO" id="GO:0007165">
    <property type="term" value="P:signal transduction"/>
    <property type="evidence" value="ECO:0007669"/>
    <property type="project" value="InterPro"/>
</dbReference>
<evidence type="ECO:0000313" key="4">
    <source>
        <dbReference type="Proteomes" id="UP000027178"/>
    </source>
</evidence>
<dbReference type="InterPro" id="IPR047603">
    <property type="entry name" value="FxsC_N"/>
</dbReference>
<dbReference type="OrthoDB" id="9150238at2"/>
<dbReference type="HOGENOM" id="CLU_050216_0_0_11"/>
<dbReference type="InterPro" id="IPR035897">
    <property type="entry name" value="Toll_tir_struct_dom_sf"/>
</dbReference>
<dbReference type="NCBIfam" id="NF040588">
    <property type="entry name" value="FxsC_Nterm"/>
    <property type="match status" value="1"/>
</dbReference>
<protein>
    <recommendedName>
        <fullName evidence="2">TIR domain-containing protein</fullName>
    </recommendedName>
</protein>
<gene>
    <name evidence="3" type="ORF">KCH_44230</name>
</gene>
<dbReference type="Gene3D" id="3.40.50.10140">
    <property type="entry name" value="Toll/interleukin-1 receptor homology (TIR) domain"/>
    <property type="match status" value="1"/>
</dbReference>
<evidence type="ECO:0000256" key="1">
    <source>
        <dbReference type="SAM" id="MobiDB-lite"/>
    </source>
</evidence>
<dbReference type="Pfam" id="PF13676">
    <property type="entry name" value="TIR_2"/>
    <property type="match status" value="1"/>
</dbReference>
<dbReference type="PATRIC" id="fig|1348663.4.peg.4265"/>
<proteinExistence type="predicted"/>
<dbReference type="RefSeq" id="WP_157032140.1">
    <property type="nucleotide sequence ID" value="NZ_KK853997.1"/>
</dbReference>
<dbReference type="eggNOG" id="ENOG5032R1N">
    <property type="taxonomic scope" value="Bacteria"/>
</dbReference>
<dbReference type="SUPFAM" id="SSF52200">
    <property type="entry name" value="Toll/Interleukin receptor TIR domain"/>
    <property type="match status" value="1"/>
</dbReference>
<organism evidence="3 4">
    <name type="scientific">Kitasatospora cheerisanensis KCTC 2395</name>
    <dbReference type="NCBI Taxonomy" id="1348663"/>
    <lineage>
        <taxon>Bacteria</taxon>
        <taxon>Bacillati</taxon>
        <taxon>Actinomycetota</taxon>
        <taxon>Actinomycetes</taxon>
        <taxon>Kitasatosporales</taxon>
        <taxon>Streptomycetaceae</taxon>
        <taxon>Kitasatospora</taxon>
    </lineage>
</organism>
<dbReference type="Proteomes" id="UP000027178">
    <property type="component" value="Unassembled WGS sequence"/>
</dbReference>
<feature type="domain" description="TIR" evidence="2">
    <location>
        <begin position="16"/>
        <end position="113"/>
    </location>
</feature>
<keyword evidence="4" id="KW-1185">Reference proteome</keyword>
<reference evidence="3 4" key="1">
    <citation type="submission" date="2014-05" db="EMBL/GenBank/DDBJ databases">
        <title>Draft Genome Sequence of Kitasatospora cheerisanensis KCTC 2395.</title>
        <authorList>
            <person name="Nam D.H."/>
        </authorList>
    </citation>
    <scope>NUCLEOTIDE SEQUENCE [LARGE SCALE GENOMIC DNA]</scope>
    <source>
        <strain evidence="3 4">KCTC 2395</strain>
    </source>
</reference>
<dbReference type="EMBL" id="JNBY01000094">
    <property type="protein sequence ID" value="KDN83774.1"/>
    <property type="molecule type" value="Genomic_DNA"/>
</dbReference>
<dbReference type="InterPro" id="IPR000157">
    <property type="entry name" value="TIR_dom"/>
</dbReference>
<feature type="region of interest" description="Disordered" evidence="1">
    <location>
        <begin position="392"/>
        <end position="416"/>
    </location>
</feature>
<name>A0A066YUX8_9ACTN</name>
<dbReference type="NCBIfam" id="TIGR04276">
    <property type="entry name" value="FxsC_Cterm"/>
    <property type="match status" value="1"/>
</dbReference>
<sequence>MNSPAGRGKEAPRPYFFLSYAHTPRVNSRGAADPNLWVAKLYQDLCEAILQITDLPAGHPIGFMDRSMHQGQKWAERLSRELAGCRVFVPLYSPRYFKSEACGREWHLFTRRSVYQRRPTSERMTGIVPALWVPMDHYPLPRVAGELQFNHDSFGGDYAAEGLYALMKIAAFSSQYHTAVWRLAQRIVDVAEQTVIPAGQVLDFESQPSAFDPPDVADKVRISVYSYRQPELPPNRSGAWYGEQRTDWQPFRPDSGRPLAQDAADVARNMGFQPTVREFEEESEYLLTGERPSAPCVLLVDRWAFLDGRRVEAVRRLDRRNLGSVAIIEPWNREDQQSRDHERMLNDLGDSVLAVSRGALQKPSLRDDAAGGAPGSLEEFRGEMERAVMRACTAHEQHHRDRPTEPPEDRRPSIGP</sequence>
<dbReference type="AlphaFoldDB" id="A0A066YUX8"/>
<comment type="caution">
    <text evidence="3">The sequence shown here is derived from an EMBL/GenBank/DDBJ whole genome shotgun (WGS) entry which is preliminary data.</text>
</comment>
<accession>A0A066YUX8</accession>
<evidence type="ECO:0000259" key="2">
    <source>
        <dbReference type="Pfam" id="PF13676"/>
    </source>
</evidence>